<feature type="transmembrane region" description="Helical" evidence="7">
    <location>
        <begin position="45"/>
        <end position="66"/>
    </location>
</feature>
<keyword evidence="3" id="KW-1003">Cell membrane</keyword>
<dbReference type="InterPro" id="IPR036458">
    <property type="entry name" value="Na:dicarbo_symporter_sf"/>
</dbReference>
<dbReference type="Proteomes" id="UP000664914">
    <property type="component" value="Chromosome"/>
</dbReference>
<dbReference type="PANTHER" id="PTHR42865">
    <property type="entry name" value="PROTON/GLUTAMATE-ASPARTATE SYMPORTER"/>
    <property type="match status" value="1"/>
</dbReference>
<evidence type="ECO:0000256" key="4">
    <source>
        <dbReference type="ARBA" id="ARBA00022692"/>
    </source>
</evidence>
<dbReference type="EMBL" id="CP059319">
    <property type="protein sequence ID" value="QTH20188.1"/>
    <property type="molecule type" value="Genomic_DNA"/>
</dbReference>
<feature type="transmembrane region" description="Helical" evidence="7">
    <location>
        <begin position="196"/>
        <end position="220"/>
    </location>
</feature>
<feature type="transmembrane region" description="Helical" evidence="7">
    <location>
        <begin position="347"/>
        <end position="368"/>
    </location>
</feature>
<protein>
    <submittedName>
        <fullName evidence="8">Dicarboxylate/amino acid:cation symporter</fullName>
    </submittedName>
</protein>
<dbReference type="AlphaFoldDB" id="A0A975HCE9"/>
<evidence type="ECO:0000313" key="8">
    <source>
        <dbReference type="EMBL" id="QTH20188.1"/>
    </source>
</evidence>
<dbReference type="PANTHER" id="PTHR42865:SF7">
    <property type="entry name" value="PROTON_GLUTAMATE-ASPARTATE SYMPORTER"/>
    <property type="match status" value="1"/>
</dbReference>
<evidence type="ECO:0000256" key="5">
    <source>
        <dbReference type="ARBA" id="ARBA00022989"/>
    </source>
</evidence>
<sequence length="419" mass="43454">MWKAVLWALVAGIGSGAILRELLPAPDHAAVVSGLSLVTEVFLRLIKMIIAPLVFSSLVTGIAHMGDTGALGRIGLRTLGWFLMASAASLMLGILLVNLLQPGVGLDIALPDPATAPGGAAAMASAHAPTPPGLRDFVANLVPKSAFEALAMNNMLQIVIFSAFFGAGLAAAGRSAEALVSGIEACMTAMIKVTGFVMRGAPIAVFAAVANTVLVNGVAILTTLGLFVGGFYFALIVLWLLLMAAGFALVGRRIVTLVRMLRNPVAIAFSAASSEAAFPQTLSGLTRFGVPRRIASFVLPLGYSFNLDGSMMYCSFAVLFVAQAYGIEMSAMDQVTMLLLMLVTSKGMAAVPRASLVIVAATLAHFHIPEAGLLLIMAVDQFLDMGRSATNVIGNAVATVAVARWEGELPAEAEGVKAK</sequence>
<keyword evidence="5 7" id="KW-1133">Transmembrane helix</keyword>
<evidence type="ECO:0000256" key="6">
    <source>
        <dbReference type="ARBA" id="ARBA00023136"/>
    </source>
</evidence>
<dbReference type="RefSeq" id="WP_208632019.1">
    <property type="nucleotide sequence ID" value="NZ_CP059319.1"/>
</dbReference>
<accession>A0A975HCE9</accession>
<dbReference type="Pfam" id="PF00375">
    <property type="entry name" value="SDF"/>
    <property type="match status" value="1"/>
</dbReference>
<feature type="transmembrane region" description="Helical" evidence="7">
    <location>
        <begin position="155"/>
        <end position="176"/>
    </location>
</feature>
<dbReference type="SUPFAM" id="SSF118215">
    <property type="entry name" value="Proton glutamate symport protein"/>
    <property type="match status" value="1"/>
</dbReference>
<dbReference type="PRINTS" id="PR00173">
    <property type="entry name" value="EDTRNSPORT"/>
</dbReference>
<reference evidence="8" key="2">
    <citation type="submission" date="2021-04" db="EMBL/GenBank/DDBJ databases">
        <title>Isolation and genomic analysis of the ibuprofen-degrading bacterium Sphingomonas strain MPO218.</title>
        <authorList>
            <person name="Aulestia M."/>
            <person name="Flores A."/>
            <person name="Mangas E.L."/>
            <person name="Perez-Pulido A.J."/>
            <person name="Santero E."/>
            <person name="Camacho E.M."/>
        </authorList>
    </citation>
    <scope>NUCLEOTIDE SEQUENCE</scope>
    <source>
        <strain evidence="8">MPO218</strain>
    </source>
</reference>
<dbReference type="GO" id="GO:0005886">
    <property type="term" value="C:plasma membrane"/>
    <property type="evidence" value="ECO:0007669"/>
    <property type="project" value="UniProtKB-SubCell"/>
</dbReference>
<feature type="transmembrane region" description="Helical" evidence="7">
    <location>
        <begin position="78"/>
        <end position="100"/>
    </location>
</feature>
<reference evidence="8" key="1">
    <citation type="submission" date="2020-07" db="EMBL/GenBank/DDBJ databases">
        <authorList>
            <person name="Camacho E."/>
        </authorList>
    </citation>
    <scope>NUCLEOTIDE SEQUENCE</scope>
    <source>
        <strain evidence="8">MPO218</strain>
    </source>
</reference>
<evidence type="ECO:0000256" key="3">
    <source>
        <dbReference type="ARBA" id="ARBA00022475"/>
    </source>
</evidence>
<organism evidence="8 9">
    <name type="scientific">Rhizorhabdus wittichii</name>
    <dbReference type="NCBI Taxonomy" id="160791"/>
    <lineage>
        <taxon>Bacteria</taxon>
        <taxon>Pseudomonadati</taxon>
        <taxon>Pseudomonadota</taxon>
        <taxon>Alphaproteobacteria</taxon>
        <taxon>Sphingomonadales</taxon>
        <taxon>Sphingomonadaceae</taxon>
        <taxon>Rhizorhabdus</taxon>
    </lineage>
</organism>
<evidence type="ECO:0000256" key="1">
    <source>
        <dbReference type="ARBA" id="ARBA00004651"/>
    </source>
</evidence>
<proteinExistence type="predicted"/>
<dbReference type="GO" id="GO:0015293">
    <property type="term" value="F:symporter activity"/>
    <property type="evidence" value="ECO:0007669"/>
    <property type="project" value="UniProtKB-KW"/>
</dbReference>
<evidence type="ECO:0000313" key="9">
    <source>
        <dbReference type="Proteomes" id="UP000664914"/>
    </source>
</evidence>
<comment type="subcellular location">
    <subcellularLocation>
        <location evidence="1">Cell membrane</location>
        <topology evidence="1">Multi-pass membrane protein</topology>
    </subcellularLocation>
</comment>
<keyword evidence="4 7" id="KW-0812">Transmembrane</keyword>
<gene>
    <name evidence="8" type="ORF">HRJ34_17745</name>
</gene>
<dbReference type="Gene3D" id="1.10.3860.10">
    <property type="entry name" value="Sodium:dicarboxylate symporter"/>
    <property type="match status" value="1"/>
</dbReference>
<evidence type="ECO:0000256" key="7">
    <source>
        <dbReference type="SAM" id="Phobius"/>
    </source>
</evidence>
<dbReference type="InterPro" id="IPR001991">
    <property type="entry name" value="Na-dicarboxylate_symporter"/>
</dbReference>
<name>A0A975HCE9_9SPHN</name>
<keyword evidence="6 7" id="KW-0472">Membrane</keyword>
<feature type="transmembrane region" description="Helical" evidence="7">
    <location>
        <begin position="226"/>
        <end position="250"/>
    </location>
</feature>
<evidence type="ECO:0000256" key="2">
    <source>
        <dbReference type="ARBA" id="ARBA00022448"/>
    </source>
</evidence>
<dbReference type="GO" id="GO:0006835">
    <property type="term" value="P:dicarboxylic acid transport"/>
    <property type="evidence" value="ECO:0007669"/>
    <property type="project" value="TreeGrafter"/>
</dbReference>
<keyword evidence="2" id="KW-0813">Transport</keyword>